<gene>
    <name evidence="2" type="ORF">DSM112329_01543</name>
</gene>
<feature type="transmembrane region" description="Helical" evidence="1">
    <location>
        <begin position="6"/>
        <end position="28"/>
    </location>
</feature>
<sequence>MFPEQYALVALSVGAVIAGVVLAVYLVATV</sequence>
<accession>A0AAU7ATA1</accession>
<proteinExistence type="predicted"/>
<keyword evidence="1" id="KW-0472">Membrane</keyword>
<dbReference type="AlphaFoldDB" id="A0AAU7ATA1"/>
<dbReference type="EMBL" id="CP114014">
    <property type="protein sequence ID" value="XAY04707.1"/>
    <property type="molecule type" value="Genomic_DNA"/>
</dbReference>
<keyword evidence="1" id="KW-1133">Transmembrane helix</keyword>
<protein>
    <submittedName>
        <fullName evidence="2">Uncharacterized protein</fullName>
    </submittedName>
</protein>
<organism evidence="2">
    <name type="scientific">Paraconexibacter sp. AEG42_29</name>
    <dbReference type="NCBI Taxonomy" id="2997339"/>
    <lineage>
        <taxon>Bacteria</taxon>
        <taxon>Bacillati</taxon>
        <taxon>Actinomycetota</taxon>
        <taxon>Thermoleophilia</taxon>
        <taxon>Solirubrobacterales</taxon>
        <taxon>Paraconexibacteraceae</taxon>
        <taxon>Paraconexibacter</taxon>
    </lineage>
</organism>
<dbReference type="KEGG" id="parq:DSM112329_01543"/>
<keyword evidence="1" id="KW-0812">Transmembrane</keyword>
<reference evidence="2" key="1">
    <citation type="submission" date="2022-12" db="EMBL/GenBank/DDBJ databases">
        <title>Paraconexibacter alkalitolerans sp. nov. and Baekduia alba sp. nov., isolated from soil and emended description of the genera Paraconexibacter (Chun et al., 2020) and Baekduia (An et al., 2020).</title>
        <authorList>
            <person name="Vieira S."/>
            <person name="Huber K.J."/>
            <person name="Geppert A."/>
            <person name="Wolf J."/>
            <person name="Neumann-Schaal M."/>
            <person name="Muesken M."/>
            <person name="Overmann J."/>
        </authorList>
    </citation>
    <scope>NUCLEOTIDE SEQUENCE</scope>
    <source>
        <strain evidence="2">AEG42_29</strain>
    </source>
</reference>
<name>A0AAU7ATA1_9ACTN</name>
<evidence type="ECO:0000256" key="1">
    <source>
        <dbReference type="SAM" id="Phobius"/>
    </source>
</evidence>
<evidence type="ECO:0000313" key="2">
    <source>
        <dbReference type="EMBL" id="XAY04707.1"/>
    </source>
</evidence>